<evidence type="ECO:0000256" key="10">
    <source>
        <dbReference type="ARBA" id="ARBA00023180"/>
    </source>
</evidence>
<dbReference type="InterPro" id="IPR009138">
    <property type="entry name" value="Neural_cell_adh"/>
</dbReference>
<keyword evidence="9" id="KW-1015">Disulfide bond</keyword>
<dbReference type="PRINTS" id="PR01838">
    <property type="entry name" value="NCAMFAMILY"/>
</dbReference>
<keyword evidence="3" id="KW-0812">Transmembrane</keyword>
<dbReference type="Ensembl" id="ENSCCRT00010118207.1">
    <property type="protein sequence ID" value="ENSCCRP00010106334.1"/>
    <property type="gene ID" value="ENSCCRG00010046877.1"/>
</dbReference>
<evidence type="ECO:0000256" key="7">
    <source>
        <dbReference type="ARBA" id="ARBA00022989"/>
    </source>
</evidence>
<keyword evidence="2" id="KW-1003">Cell membrane</keyword>
<dbReference type="FunFam" id="2.60.40.10:FF:000086">
    <property type="entry name" value="Neural cell adhesion molecule 1"/>
    <property type="match status" value="1"/>
</dbReference>
<feature type="domain" description="Ig-like" evidence="13">
    <location>
        <begin position="14"/>
        <end position="101"/>
    </location>
</feature>
<evidence type="ECO:0000256" key="4">
    <source>
        <dbReference type="ARBA" id="ARBA00022729"/>
    </source>
</evidence>
<dbReference type="Proteomes" id="UP000694427">
    <property type="component" value="Unplaced"/>
</dbReference>
<feature type="domain" description="Ig-like" evidence="13">
    <location>
        <begin position="106"/>
        <end position="190"/>
    </location>
</feature>
<evidence type="ECO:0000256" key="9">
    <source>
        <dbReference type="ARBA" id="ARBA00023157"/>
    </source>
</evidence>
<dbReference type="AlphaFoldDB" id="A0A8C1PEG0"/>
<evidence type="ECO:0000256" key="2">
    <source>
        <dbReference type="ARBA" id="ARBA00022475"/>
    </source>
</evidence>
<dbReference type="GO" id="GO:0005886">
    <property type="term" value="C:plasma membrane"/>
    <property type="evidence" value="ECO:0007669"/>
    <property type="project" value="UniProtKB-SubCell"/>
</dbReference>
<organism evidence="14 15">
    <name type="scientific">Cyprinus carpio</name>
    <name type="common">Common carp</name>
    <dbReference type="NCBI Taxonomy" id="7962"/>
    <lineage>
        <taxon>Eukaryota</taxon>
        <taxon>Metazoa</taxon>
        <taxon>Chordata</taxon>
        <taxon>Craniata</taxon>
        <taxon>Vertebrata</taxon>
        <taxon>Euteleostomi</taxon>
        <taxon>Actinopterygii</taxon>
        <taxon>Neopterygii</taxon>
        <taxon>Teleostei</taxon>
        <taxon>Ostariophysi</taxon>
        <taxon>Cypriniformes</taxon>
        <taxon>Cyprinidae</taxon>
        <taxon>Cyprininae</taxon>
        <taxon>Cyprinus</taxon>
    </lineage>
</organism>
<dbReference type="InterPro" id="IPR003598">
    <property type="entry name" value="Ig_sub2"/>
</dbReference>
<keyword evidence="6" id="KW-0130">Cell adhesion</keyword>
<protein>
    <recommendedName>
        <fullName evidence="13">Ig-like domain-containing protein</fullName>
    </recommendedName>
</protein>
<dbReference type="InterPro" id="IPR036179">
    <property type="entry name" value="Ig-like_dom_sf"/>
</dbReference>
<dbReference type="CDD" id="cd00096">
    <property type="entry name" value="Ig"/>
    <property type="match status" value="1"/>
</dbReference>
<evidence type="ECO:0000256" key="5">
    <source>
        <dbReference type="ARBA" id="ARBA00022737"/>
    </source>
</evidence>
<evidence type="ECO:0000256" key="1">
    <source>
        <dbReference type="ARBA" id="ARBA00004251"/>
    </source>
</evidence>
<reference evidence="14" key="2">
    <citation type="submission" date="2025-09" db="UniProtKB">
        <authorList>
            <consortium name="Ensembl"/>
        </authorList>
    </citation>
    <scope>IDENTIFICATION</scope>
</reference>
<evidence type="ECO:0000256" key="6">
    <source>
        <dbReference type="ARBA" id="ARBA00022889"/>
    </source>
</evidence>
<dbReference type="PROSITE" id="PS50835">
    <property type="entry name" value="IG_LIKE"/>
    <property type="match status" value="3"/>
</dbReference>
<name>A0A8C1PEG0_CYPCA</name>
<dbReference type="InterPro" id="IPR050964">
    <property type="entry name" value="Striated_Muscle_Regulatory"/>
</dbReference>
<dbReference type="GO" id="GO:0007155">
    <property type="term" value="P:cell adhesion"/>
    <property type="evidence" value="ECO:0007669"/>
    <property type="project" value="UniProtKB-KW"/>
</dbReference>
<dbReference type="FunFam" id="2.60.40.10:FF:000528">
    <property type="entry name" value="Neural cell adhesion molecule 2"/>
    <property type="match status" value="1"/>
</dbReference>
<keyword evidence="11" id="KW-0393">Immunoglobulin domain</keyword>
<evidence type="ECO:0000256" key="11">
    <source>
        <dbReference type="ARBA" id="ARBA00023319"/>
    </source>
</evidence>
<feature type="chain" id="PRO_5034255016" description="Ig-like domain-containing protein" evidence="12">
    <location>
        <begin position="20"/>
        <end position="382"/>
    </location>
</feature>
<proteinExistence type="predicted"/>
<evidence type="ECO:0000256" key="12">
    <source>
        <dbReference type="SAM" id="SignalP"/>
    </source>
</evidence>
<keyword evidence="7" id="KW-1133">Transmembrane helix</keyword>
<evidence type="ECO:0000256" key="8">
    <source>
        <dbReference type="ARBA" id="ARBA00023136"/>
    </source>
</evidence>
<dbReference type="PANTHER" id="PTHR13817">
    <property type="entry name" value="TITIN"/>
    <property type="match status" value="1"/>
</dbReference>
<dbReference type="Gene3D" id="2.60.40.10">
    <property type="entry name" value="Immunoglobulins"/>
    <property type="match status" value="3"/>
</dbReference>
<evidence type="ECO:0000313" key="14">
    <source>
        <dbReference type="Ensembl" id="ENSCCRP00010106334.1"/>
    </source>
</evidence>
<dbReference type="InterPro" id="IPR007110">
    <property type="entry name" value="Ig-like_dom"/>
</dbReference>
<evidence type="ECO:0000259" key="13">
    <source>
        <dbReference type="PROSITE" id="PS50835"/>
    </source>
</evidence>
<dbReference type="PANTHER" id="PTHR13817:SF164">
    <property type="entry name" value="ZORMIN, ISOFORM J"/>
    <property type="match status" value="1"/>
</dbReference>
<sequence>MACLWCFFLLVTVLQVSISLNKVELSVGESKFFTCTVIGEPVSINWFSPQGERIISNQRVIVHTEGVRSRLTIYNAIIEDAGIYRCQAVDAKGQSQEATVVLEIYQKLTFLEVKTPQEFRQSEDAEVVCDVISSPVPAVSWFYKNREITSEPNSRLQVLPSNNLQILRVSKADEGVYRCEARVEARGEIDFRDIVVLVNVPPVLSVPQQSFNATADYQESVTFTCITSGSPDPQVTWYWKGHVIERSEQYVLNTLDGGKSTLTIKNIRQGDGGPYTCRASNKAGSSESQLFLKVFDSLEENEAMHLWTLMCCYLEFHFREMKDCSIIMKNSSRFFMGPTFNFCFHEAAVHIYKLIILIGPPVCRMEMYGDLFFTIYMASFVL</sequence>
<keyword evidence="10" id="KW-0325">Glycoprotein</keyword>
<dbReference type="InterPro" id="IPR013098">
    <property type="entry name" value="Ig_I-set"/>
</dbReference>
<dbReference type="SUPFAM" id="SSF48726">
    <property type="entry name" value="Immunoglobulin"/>
    <property type="match status" value="3"/>
</dbReference>
<keyword evidence="8" id="KW-0472">Membrane</keyword>
<dbReference type="Pfam" id="PF07679">
    <property type="entry name" value="I-set"/>
    <property type="match status" value="3"/>
</dbReference>
<keyword evidence="15" id="KW-1185">Reference proteome</keyword>
<dbReference type="InterPro" id="IPR013783">
    <property type="entry name" value="Ig-like_fold"/>
</dbReference>
<keyword evidence="5" id="KW-0677">Repeat</keyword>
<evidence type="ECO:0000256" key="3">
    <source>
        <dbReference type="ARBA" id="ARBA00022692"/>
    </source>
</evidence>
<dbReference type="SMART" id="SM00408">
    <property type="entry name" value="IGc2"/>
    <property type="match status" value="3"/>
</dbReference>
<feature type="signal peptide" evidence="12">
    <location>
        <begin position="1"/>
        <end position="19"/>
    </location>
</feature>
<keyword evidence="4 12" id="KW-0732">Signal</keyword>
<reference evidence="14" key="1">
    <citation type="submission" date="2025-08" db="UniProtKB">
        <authorList>
            <consortium name="Ensembl"/>
        </authorList>
    </citation>
    <scope>IDENTIFICATION</scope>
</reference>
<evidence type="ECO:0000313" key="15">
    <source>
        <dbReference type="Proteomes" id="UP000694427"/>
    </source>
</evidence>
<feature type="domain" description="Ig-like" evidence="13">
    <location>
        <begin position="201"/>
        <end position="293"/>
    </location>
</feature>
<dbReference type="SMART" id="SM00409">
    <property type="entry name" value="IG"/>
    <property type="match status" value="3"/>
</dbReference>
<accession>A0A8C1PEG0</accession>
<comment type="subcellular location">
    <subcellularLocation>
        <location evidence="1">Cell membrane</location>
        <topology evidence="1">Single-pass type I membrane protein</topology>
    </subcellularLocation>
</comment>
<dbReference type="FunFam" id="2.60.40.10:FF:000636">
    <property type="entry name" value="Neural cell adhesion molecule 2"/>
    <property type="match status" value="1"/>
</dbReference>
<dbReference type="InterPro" id="IPR003599">
    <property type="entry name" value="Ig_sub"/>
</dbReference>